<evidence type="ECO:0000313" key="11">
    <source>
        <dbReference type="RefSeq" id="XP_029650495.2"/>
    </source>
</evidence>
<feature type="transmembrane region" description="Helical" evidence="8">
    <location>
        <begin position="357"/>
        <end position="376"/>
    </location>
</feature>
<evidence type="ECO:0000256" key="8">
    <source>
        <dbReference type="SAM" id="Phobius"/>
    </source>
</evidence>
<feature type="transmembrane region" description="Helical" evidence="8">
    <location>
        <begin position="285"/>
        <end position="312"/>
    </location>
</feature>
<dbReference type="InterPro" id="IPR036259">
    <property type="entry name" value="MFS_trans_sf"/>
</dbReference>
<feature type="transmembrane region" description="Helical" evidence="8">
    <location>
        <begin position="167"/>
        <end position="190"/>
    </location>
</feature>
<evidence type="ECO:0000256" key="4">
    <source>
        <dbReference type="ARBA" id="ARBA00022692"/>
    </source>
</evidence>
<evidence type="ECO:0000313" key="12">
    <source>
        <dbReference type="RefSeq" id="XP_036368582.1"/>
    </source>
</evidence>
<dbReference type="InterPro" id="IPR050814">
    <property type="entry name" value="Myo-inositol_Transporter"/>
</dbReference>
<evidence type="ECO:0000256" key="5">
    <source>
        <dbReference type="ARBA" id="ARBA00022989"/>
    </source>
</evidence>
<dbReference type="GO" id="GO:0005366">
    <property type="term" value="F:myo-inositol:proton symporter activity"/>
    <property type="evidence" value="ECO:0007669"/>
    <property type="project" value="TreeGrafter"/>
</dbReference>
<dbReference type="PROSITE" id="PS00216">
    <property type="entry name" value="SUGAR_TRANSPORT_1"/>
    <property type="match status" value="1"/>
</dbReference>
<dbReference type="Gene3D" id="1.20.1250.20">
    <property type="entry name" value="MFS general substrate transporter like domains"/>
    <property type="match status" value="2"/>
</dbReference>
<evidence type="ECO:0000259" key="9">
    <source>
        <dbReference type="PROSITE" id="PS50850"/>
    </source>
</evidence>
<feature type="transmembrane region" description="Helical" evidence="8">
    <location>
        <begin position="76"/>
        <end position="97"/>
    </location>
</feature>
<comment type="subcellular location">
    <subcellularLocation>
        <location evidence="1">Membrane</location>
        <topology evidence="1">Multi-pass membrane protein</topology>
    </subcellularLocation>
</comment>
<evidence type="ECO:0000256" key="6">
    <source>
        <dbReference type="ARBA" id="ARBA00023136"/>
    </source>
</evidence>
<gene>
    <name evidence="11 12" type="primary">LOC115223907</name>
</gene>
<protein>
    <submittedName>
        <fullName evidence="11 12">Proton myo-inositol cotransporter isoform X1</fullName>
    </submittedName>
</protein>
<dbReference type="PROSITE" id="PS00217">
    <property type="entry name" value="SUGAR_TRANSPORT_2"/>
    <property type="match status" value="1"/>
</dbReference>
<dbReference type="AlphaFoldDB" id="A0A6P7TKA6"/>
<dbReference type="NCBIfam" id="TIGR00879">
    <property type="entry name" value="SP"/>
    <property type="match status" value="1"/>
</dbReference>
<keyword evidence="4 8" id="KW-0812">Transmembrane</keyword>
<proteinExistence type="inferred from homology"/>
<feature type="transmembrane region" description="Helical" evidence="8">
    <location>
        <begin position="460"/>
        <end position="481"/>
    </location>
</feature>
<dbReference type="InterPro" id="IPR005829">
    <property type="entry name" value="Sugar_transporter_CS"/>
</dbReference>
<feature type="transmembrane region" description="Helical" evidence="8">
    <location>
        <begin position="196"/>
        <end position="217"/>
    </location>
</feature>
<dbReference type="InterPro" id="IPR020846">
    <property type="entry name" value="MFS_dom"/>
</dbReference>
<dbReference type="GO" id="GO:0016324">
    <property type="term" value="C:apical plasma membrane"/>
    <property type="evidence" value="ECO:0007669"/>
    <property type="project" value="TreeGrafter"/>
</dbReference>
<evidence type="ECO:0000256" key="3">
    <source>
        <dbReference type="ARBA" id="ARBA00022448"/>
    </source>
</evidence>
<feature type="transmembrane region" description="Helical" evidence="8">
    <location>
        <begin position="529"/>
        <end position="550"/>
    </location>
</feature>
<evidence type="ECO:0000313" key="10">
    <source>
        <dbReference type="Proteomes" id="UP000515154"/>
    </source>
</evidence>
<accession>A0A6P7TKA6</accession>
<dbReference type="InterPro" id="IPR003663">
    <property type="entry name" value="Sugar/inositol_transpt"/>
</dbReference>
<evidence type="ECO:0000256" key="7">
    <source>
        <dbReference type="RuleBase" id="RU003346"/>
    </source>
</evidence>
<sequence length="584" mass="63734">MAENRIKGRSINADKESSADVHVLNGKLLGSEGKTSFIIYLLSALAQLSVLCVGYDLGASSGAVLIVKDAMHLSTIWQQLIMAGPLPVAVIISIIATKISDKFGRRKTIMASSVSYIIGSIISGSAVNQYMLLCGRFIVGFGFGFTGASTAVYIAECAPVRMRGKLIGLSQPFLTIGILSATIFAGVFSYDTINGWRYMWAFQGIWSVIQFTGLLFMPESPRWLIQKSQFGEGKIALAKLRHGSNVEEEFNEIKKNCEEDMKNSENLGSFQTFVKMMQTQPVRRALLVGCGIQLFAQFSGANTIIYYSGIIIKMAGVGDVSTAIWNSVIINCINLLFAIIGVWLVDLVGRRKLAISGLIGLAFSTCCLATTFLMAIKHTPAVTYNSGQYNSSCMTHSLCSDCVHDPNCGFCYSSNENNMNATCLPSDPKLWQTSAVGACNSTTAMQTASLKWVIDYCPVSFSWVAVVGLAFFLVFYAPTMGPLPWTINAEIYPLWARSTGNGLAAATCWLCNLINSVSFLSLSEAINSYGVFYLLSFMAVSGALFCYFLLPETKGKSLEAIEILFMKDRKKLGNDEQQDLNDQY</sequence>
<dbReference type="PROSITE" id="PS50850">
    <property type="entry name" value="MFS"/>
    <property type="match status" value="1"/>
</dbReference>
<dbReference type="Proteomes" id="UP000515154">
    <property type="component" value="Linkage group LG24"/>
</dbReference>
<organism evidence="10 11">
    <name type="scientific">Octopus sinensis</name>
    <name type="common">East Asian common octopus</name>
    <dbReference type="NCBI Taxonomy" id="2607531"/>
    <lineage>
        <taxon>Eukaryota</taxon>
        <taxon>Metazoa</taxon>
        <taxon>Spiralia</taxon>
        <taxon>Lophotrochozoa</taxon>
        <taxon>Mollusca</taxon>
        <taxon>Cephalopoda</taxon>
        <taxon>Coleoidea</taxon>
        <taxon>Octopodiformes</taxon>
        <taxon>Octopoda</taxon>
        <taxon>Incirrata</taxon>
        <taxon>Octopodidae</taxon>
        <taxon>Octopus</taxon>
    </lineage>
</organism>
<feature type="transmembrane region" description="Helical" evidence="8">
    <location>
        <begin position="324"/>
        <end position="345"/>
    </location>
</feature>
<dbReference type="RefSeq" id="XP_029650495.2">
    <property type="nucleotide sequence ID" value="XM_029794635.2"/>
</dbReference>
<feature type="transmembrane region" description="Helical" evidence="8">
    <location>
        <begin position="137"/>
        <end position="155"/>
    </location>
</feature>
<feature type="transmembrane region" description="Helical" evidence="8">
    <location>
        <begin position="109"/>
        <end position="131"/>
    </location>
</feature>
<dbReference type="InterPro" id="IPR005828">
    <property type="entry name" value="MFS_sugar_transport-like"/>
</dbReference>
<keyword evidence="10" id="KW-1185">Reference proteome</keyword>
<evidence type="ECO:0000256" key="1">
    <source>
        <dbReference type="ARBA" id="ARBA00004141"/>
    </source>
</evidence>
<keyword evidence="6 8" id="KW-0472">Membrane</keyword>
<evidence type="ECO:0000256" key="2">
    <source>
        <dbReference type="ARBA" id="ARBA00010992"/>
    </source>
</evidence>
<keyword evidence="3 7" id="KW-0813">Transport</keyword>
<feature type="transmembrane region" description="Helical" evidence="8">
    <location>
        <begin position="502"/>
        <end position="523"/>
    </location>
</feature>
<comment type="similarity">
    <text evidence="2 7">Belongs to the major facilitator superfamily. Sugar transporter (TC 2.A.1.1) family.</text>
</comment>
<feature type="transmembrane region" description="Helical" evidence="8">
    <location>
        <begin position="37"/>
        <end position="56"/>
    </location>
</feature>
<reference evidence="11 12" key="1">
    <citation type="submission" date="2025-08" db="UniProtKB">
        <authorList>
            <consortium name="RefSeq"/>
        </authorList>
    </citation>
    <scope>IDENTIFICATION</scope>
</reference>
<name>A0A6P7TKA6_9MOLL</name>
<keyword evidence="5 8" id="KW-1133">Transmembrane helix</keyword>
<feature type="domain" description="Major facilitator superfamily (MFS) profile" evidence="9">
    <location>
        <begin position="42"/>
        <end position="554"/>
    </location>
</feature>
<dbReference type="PANTHER" id="PTHR48020">
    <property type="entry name" value="PROTON MYO-INOSITOL COTRANSPORTER"/>
    <property type="match status" value="1"/>
</dbReference>
<dbReference type="PANTHER" id="PTHR48020:SF12">
    <property type="entry name" value="PROTON MYO-INOSITOL COTRANSPORTER"/>
    <property type="match status" value="1"/>
</dbReference>
<dbReference type="PRINTS" id="PR00171">
    <property type="entry name" value="SUGRTRNSPORT"/>
</dbReference>
<dbReference type="Pfam" id="PF00083">
    <property type="entry name" value="Sugar_tr"/>
    <property type="match status" value="2"/>
</dbReference>
<dbReference type="SUPFAM" id="SSF103473">
    <property type="entry name" value="MFS general substrate transporter"/>
    <property type="match status" value="1"/>
</dbReference>
<dbReference type="RefSeq" id="XP_036368582.1">
    <property type="nucleotide sequence ID" value="XM_036512689.1"/>
</dbReference>